<dbReference type="PROSITE" id="PS00028">
    <property type="entry name" value="ZINC_FINGER_C2H2_1"/>
    <property type="match status" value="3"/>
</dbReference>
<evidence type="ECO:0000259" key="6">
    <source>
        <dbReference type="PROSITE" id="PS50157"/>
    </source>
</evidence>
<keyword evidence="3" id="KW-0862">Zinc</keyword>
<evidence type="ECO:0000313" key="7">
    <source>
        <dbReference type="EMBL" id="KAK4015702.1"/>
    </source>
</evidence>
<dbReference type="Proteomes" id="UP001234178">
    <property type="component" value="Unassembled WGS sequence"/>
</dbReference>
<sequence length="431" mass="48052">MSDFQEIWQDIETVLLGSAPAGAHAVNPCVYGNRESNEQHCAYANQPTVAAAAYSSLETQQSRSSSGPSSLAMEAPFQQHPSAAQQQYNGETMAYNYHGQHYHHHQAECVSSSGAASYPFYNYRKEGGVAIPSAPGAGSAYPVIKQELQDVAATDNYSGVAHHQQNYFLHPQRMANANVATHRVAAAAAAAAAQQQNYYSYHTAEAGYNGMQQQQQHGGYHQAYHPQQQGQMSPPTTPDSVYGHHQTAPASNRLVQQQQTQVVNGEDFQQHAHYYHHQQQQQTHLHNQQPQQQSMQGHMPRLVPALTPPSSPHLKAAQMSCAPAVAGATVRPRRRRTWGKRRVIIHTCSHSGCAKTYTKSSHLKAHLRTHTGEKPYQCSWKGCGWKFARSDELTRHYRKHTGDRPFQCRLCERAFSRSDHLALHMKRHISV</sequence>
<feature type="domain" description="C2H2-type" evidence="6">
    <location>
        <begin position="346"/>
        <end position="375"/>
    </location>
</feature>
<protein>
    <recommendedName>
        <fullName evidence="6">C2H2-type domain-containing protein</fullName>
    </recommendedName>
</protein>
<dbReference type="PANTHER" id="PTHR23235">
    <property type="entry name" value="KRUEPPEL-LIKE TRANSCRIPTION FACTOR"/>
    <property type="match status" value="1"/>
</dbReference>
<dbReference type="InterPro" id="IPR036236">
    <property type="entry name" value="Znf_C2H2_sf"/>
</dbReference>
<feature type="region of interest" description="Disordered" evidence="5">
    <location>
        <begin position="54"/>
        <end position="73"/>
    </location>
</feature>
<evidence type="ECO:0000256" key="2">
    <source>
        <dbReference type="ARBA" id="ARBA00022771"/>
    </source>
</evidence>
<dbReference type="SUPFAM" id="SSF57667">
    <property type="entry name" value="beta-beta-alpha zinc fingers"/>
    <property type="match status" value="2"/>
</dbReference>
<accession>A0ABQ9ZS04</accession>
<gene>
    <name evidence="7" type="ORF">OUZ56_030676</name>
</gene>
<dbReference type="PROSITE" id="PS50157">
    <property type="entry name" value="ZINC_FINGER_C2H2_2"/>
    <property type="match status" value="3"/>
</dbReference>
<evidence type="ECO:0000313" key="8">
    <source>
        <dbReference type="Proteomes" id="UP001234178"/>
    </source>
</evidence>
<dbReference type="Pfam" id="PF00096">
    <property type="entry name" value="zf-C2H2"/>
    <property type="match status" value="2"/>
</dbReference>
<keyword evidence="2 4" id="KW-0863">Zinc-finger</keyword>
<feature type="domain" description="C2H2-type" evidence="6">
    <location>
        <begin position="406"/>
        <end position="431"/>
    </location>
</feature>
<organism evidence="7 8">
    <name type="scientific">Daphnia magna</name>
    <dbReference type="NCBI Taxonomy" id="35525"/>
    <lineage>
        <taxon>Eukaryota</taxon>
        <taxon>Metazoa</taxon>
        <taxon>Ecdysozoa</taxon>
        <taxon>Arthropoda</taxon>
        <taxon>Crustacea</taxon>
        <taxon>Branchiopoda</taxon>
        <taxon>Diplostraca</taxon>
        <taxon>Cladocera</taxon>
        <taxon>Anomopoda</taxon>
        <taxon>Daphniidae</taxon>
        <taxon>Daphnia</taxon>
    </lineage>
</organism>
<evidence type="ECO:0000256" key="1">
    <source>
        <dbReference type="ARBA" id="ARBA00022723"/>
    </source>
</evidence>
<evidence type="ECO:0000256" key="5">
    <source>
        <dbReference type="SAM" id="MobiDB-lite"/>
    </source>
</evidence>
<feature type="region of interest" description="Disordered" evidence="5">
    <location>
        <begin position="213"/>
        <end position="246"/>
    </location>
</feature>
<proteinExistence type="predicted"/>
<dbReference type="EMBL" id="JAOYFB010000005">
    <property type="protein sequence ID" value="KAK4015702.1"/>
    <property type="molecule type" value="Genomic_DNA"/>
</dbReference>
<keyword evidence="1" id="KW-0479">Metal-binding</keyword>
<feature type="compositionally biased region" description="Low complexity" evidence="5">
    <location>
        <begin position="55"/>
        <end position="70"/>
    </location>
</feature>
<dbReference type="PANTHER" id="PTHR23235:SF158">
    <property type="entry name" value="C2H2-TYPE DOMAIN-CONTAINING PROTEIN"/>
    <property type="match status" value="1"/>
</dbReference>
<evidence type="ECO:0000256" key="3">
    <source>
        <dbReference type="ARBA" id="ARBA00022833"/>
    </source>
</evidence>
<feature type="compositionally biased region" description="Low complexity" evidence="5">
    <location>
        <begin position="213"/>
        <end position="231"/>
    </location>
</feature>
<comment type="caution">
    <text evidence="7">The sequence shown here is derived from an EMBL/GenBank/DDBJ whole genome shotgun (WGS) entry which is preliminary data.</text>
</comment>
<name>A0ABQ9ZS04_9CRUS</name>
<dbReference type="SMART" id="SM00355">
    <property type="entry name" value="ZnF_C2H2"/>
    <property type="match status" value="3"/>
</dbReference>
<dbReference type="InterPro" id="IPR013087">
    <property type="entry name" value="Znf_C2H2_type"/>
</dbReference>
<dbReference type="Gene3D" id="3.30.160.60">
    <property type="entry name" value="Classic Zinc Finger"/>
    <property type="match status" value="3"/>
</dbReference>
<feature type="domain" description="C2H2-type" evidence="6">
    <location>
        <begin position="376"/>
        <end position="405"/>
    </location>
</feature>
<keyword evidence="8" id="KW-1185">Reference proteome</keyword>
<reference evidence="7 8" key="1">
    <citation type="journal article" date="2023" name="Nucleic Acids Res.">
        <title>The hologenome of Daphnia magna reveals possible DNA methylation and microbiome-mediated evolution of the host genome.</title>
        <authorList>
            <person name="Chaturvedi A."/>
            <person name="Li X."/>
            <person name="Dhandapani V."/>
            <person name="Marshall H."/>
            <person name="Kissane S."/>
            <person name="Cuenca-Cambronero M."/>
            <person name="Asole G."/>
            <person name="Calvet F."/>
            <person name="Ruiz-Romero M."/>
            <person name="Marangio P."/>
            <person name="Guigo R."/>
            <person name="Rago D."/>
            <person name="Mirbahai L."/>
            <person name="Eastwood N."/>
            <person name="Colbourne J.K."/>
            <person name="Zhou J."/>
            <person name="Mallon E."/>
            <person name="Orsini L."/>
        </authorList>
    </citation>
    <scope>NUCLEOTIDE SEQUENCE [LARGE SCALE GENOMIC DNA]</scope>
    <source>
        <strain evidence="7">LRV0_1</strain>
    </source>
</reference>
<evidence type="ECO:0000256" key="4">
    <source>
        <dbReference type="PROSITE-ProRule" id="PRU00042"/>
    </source>
</evidence>